<accession>A0ACC1SC95</accession>
<sequence>MRPALDEHAFSAIAMVSRVFAPLLDREDILFSLSKDSTGDSNQWHFVIRSGIEPRRKGTVALDFTLNESEGFNDRTLHLLAIRVDGIHNYAPQELDALSWDDLDGLAILPYVPDLTIVLPWKPELMSQEDVVRISGSVRLCLAQLSLLSKLRFPQIYPNIRVVPAKQASRDNDVPGQELSLPIQQELCRS</sequence>
<comment type="caution">
    <text evidence="1">The sequence shown here is derived from an EMBL/GenBank/DDBJ whole genome shotgun (WGS) entry which is preliminary data.</text>
</comment>
<evidence type="ECO:0000313" key="2">
    <source>
        <dbReference type="Proteomes" id="UP001148662"/>
    </source>
</evidence>
<keyword evidence="2" id="KW-1185">Reference proteome</keyword>
<dbReference type="EMBL" id="JANHOG010001467">
    <property type="protein sequence ID" value="KAJ3536608.1"/>
    <property type="molecule type" value="Genomic_DNA"/>
</dbReference>
<evidence type="ECO:0000313" key="1">
    <source>
        <dbReference type="EMBL" id="KAJ3536608.1"/>
    </source>
</evidence>
<name>A0ACC1SC95_9APHY</name>
<dbReference type="Proteomes" id="UP001148662">
    <property type="component" value="Unassembled WGS sequence"/>
</dbReference>
<proteinExistence type="predicted"/>
<gene>
    <name evidence="1" type="ORF">NM688_g6814</name>
</gene>
<protein>
    <submittedName>
        <fullName evidence="1">Uncharacterized protein</fullName>
    </submittedName>
</protein>
<reference evidence="1" key="1">
    <citation type="submission" date="2022-07" db="EMBL/GenBank/DDBJ databases">
        <title>Genome Sequence of Phlebia brevispora.</title>
        <authorList>
            <person name="Buettner E."/>
        </authorList>
    </citation>
    <scope>NUCLEOTIDE SEQUENCE</scope>
    <source>
        <strain evidence="1">MPL23</strain>
    </source>
</reference>
<organism evidence="1 2">
    <name type="scientific">Phlebia brevispora</name>
    <dbReference type="NCBI Taxonomy" id="194682"/>
    <lineage>
        <taxon>Eukaryota</taxon>
        <taxon>Fungi</taxon>
        <taxon>Dikarya</taxon>
        <taxon>Basidiomycota</taxon>
        <taxon>Agaricomycotina</taxon>
        <taxon>Agaricomycetes</taxon>
        <taxon>Polyporales</taxon>
        <taxon>Meruliaceae</taxon>
        <taxon>Phlebia</taxon>
    </lineage>
</organism>